<dbReference type="InterPro" id="IPR001584">
    <property type="entry name" value="Integrase_cat-core"/>
</dbReference>
<dbReference type="EMBL" id="JACJHZ010000055">
    <property type="protein sequence ID" value="MBA9024308.1"/>
    <property type="molecule type" value="Genomic_DNA"/>
</dbReference>
<dbReference type="InterPro" id="IPR012337">
    <property type="entry name" value="RNaseH-like_sf"/>
</dbReference>
<dbReference type="SUPFAM" id="SSF53098">
    <property type="entry name" value="Ribonuclease H-like"/>
    <property type="match status" value="1"/>
</dbReference>
<proteinExistence type="predicted"/>
<dbReference type="RefSeq" id="WP_182576072.1">
    <property type="nucleotide sequence ID" value="NZ_JACJHY010000055.1"/>
</dbReference>
<evidence type="ECO:0000256" key="1">
    <source>
        <dbReference type="SAM" id="MobiDB-lite"/>
    </source>
</evidence>
<dbReference type="Pfam" id="PF09299">
    <property type="entry name" value="Mu-transpos_C"/>
    <property type="match status" value="1"/>
</dbReference>
<evidence type="ECO:0000313" key="3">
    <source>
        <dbReference type="EMBL" id="MBA9024308.1"/>
    </source>
</evidence>
<evidence type="ECO:0000313" key="4">
    <source>
        <dbReference type="Proteomes" id="UP000587524"/>
    </source>
</evidence>
<dbReference type="InterPro" id="IPR015378">
    <property type="entry name" value="Transposase-like_Mu_C"/>
</dbReference>
<feature type="region of interest" description="Disordered" evidence="1">
    <location>
        <begin position="705"/>
        <end position="746"/>
    </location>
</feature>
<evidence type="ECO:0000259" key="2">
    <source>
        <dbReference type="PROSITE" id="PS50994"/>
    </source>
</evidence>
<dbReference type="Gene3D" id="3.30.420.10">
    <property type="entry name" value="Ribonuclease H-like superfamily/Ribonuclease H"/>
    <property type="match status" value="1"/>
</dbReference>
<sequence>MSLNLVPSVTGYVPNWRLAPDAMYRIDGFDYRLLESDGKAHSFQATAKPYQAISLSQPDFVSKHESGAIEIEPHFLSRQKSYLRSLNKDFRVRDLAPREQERVLFAYLLCQGYELMLGEKQRGVRSEKVNLGKACLSWLLPKVQAELVAAHNENARKGDDLRFSKKLPSSRQFVRDWRKYEVCRTPAAFARLYRGSSTRRKNANPVELHIRRRIQAAYACPKRPTEAALLKRYVGILHRLNRGLKAQGQPLLTAVSRKTFSKGIAELDPFHVTMMREDKKAALARFGTGSGGFGQFRPLERVEFDEWLIDLQTLLVNLAIWKDMTPKERMAVTRTRLWVTVAMDTATRCVLAFKIHAKDPCADTAIEVLELALTDKSRIADYVGAACSYPYSGEINTILPDNGSAFRSTAFLTAANDAGAELLLPQAGTPQARAHLERSFRTFSNQALHWFSGRTFSNVLEKGNANPEKAATVCADQFAKGFYRYMIDQYHHTPHSGLGGETPHDAWMRLTAKYPIRPGPSRDNMRRTFGLEFKRKVNSHGIPFLALPYNSRQLQGHVGETVLFRVNRYDLTKITFWDGRHWIDVDSELPVPDNLTVYELEYAKREFDARFAGNKEMHLDFVADAAAALREIGHASDVAAGISVLADRSSERDRLNRLDRERFGFRMKKLNVTPAEPRRLLDLTRASDADGEIFELPAAYRDSPVLTQPDRYDFKDDVKGKDQAAEPEFDEVQSASHDDDVEIDFE</sequence>
<name>A0ABR6CGZ3_9HYPH</name>
<dbReference type="PROSITE" id="PS50994">
    <property type="entry name" value="INTEGRASE"/>
    <property type="match status" value="1"/>
</dbReference>
<feature type="compositionally biased region" description="Basic and acidic residues" evidence="1">
    <location>
        <begin position="710"/>
        <end position="724"/>
    </location>
</feature>
<gene>
    <name evidence="3" type="ORF">HNQ97_006347</name>
</gene>
<feature type="domain" description="Integrase catalytic" evidence="2">
    <location>
        <begin position="294"/>
        <end position="511"/>
    </location>
</feature>
<organism evidence="3 4">
    <name type="scientific">Aminobacter ciceronei</name>
    <dbReference type="NCBI Taxonomy" id="150723"/>
    <lineage>
        <taxon>Bacteria</taxon>
        <taxon>Pseudomonadati</taxon>
        <taxon>Pseudomonadota</taxon>
        <taxon>Alphaproteobacteria</taxon>
        <taxon>Hyphomicrobiales</taxon>
        <taxon>Phyllobacteriaceae</taxon>
        <taxon>Aminobacter</taxon>
    </lineage>
</organism>
<protein>
    <submittedName>
        <fullName evidence="3">Transposase</fullName>
    </submittedName>
</protein>
<keyword evidence="4" id="KW-1185">Reference proteome</keyword>
<reference evidence="3 4" key="1">
    <citation type="submission" date="2020-08" db="EMBL/GenBank/DDBJ databases">
        <title>Genomic Encyclopedia of Type Strains, Phase IV (KMG-IV): sequencing the most valuable type-strain genomes for metagenomic binning, comparative biology and taxonomic classification.</title>
        <authorList>
            <person name="Goeker M."/>
        </authorList>
    </citation>
    <scope>NUCLEOTIDE SEQUENCE [LARGE SCALE GENOMIC DNA]</scope>
    <source>
        <strain evidence="3 4">DSM 17455</strain>
    </source>
</reference>
<dbReference type="InterPro" id="IPR036397">
    <property type="entry name" value="RNaseH_sf"/>
</dbReference>
<comment type="caution">
    <text evidence="3">The sequence shown here is derived from an EMBL/GenBank/DDBJ whole genome shotgun (WGS) entry which is preliminary data.</text>
</comment>
<accession>A0ABR6CGZ3</accession>
<dbReference type="Proteomes" id="UP000587524">
    <property type="component" value="Unassembled WGS sequence"/>
</dbReference>